<proteinExistence type="predicted"/>
<organism evidence="2 3">
    <name type="scientific">Polypedilum vanderplanki</name>
    <name type="common">Sleeping chironomid midge</name>
    <dbReference type="NCBI Taxonomy" id="319348"/>
    <lineage>
        <taxon>Eukaryota</taxon>
        <taxon>Metazoa</taxon>
        <taxon>Ecdysozoa</taxon>
        <taxon>Arthropoda</taxon>
        <taxon>Hexapoda</taxon>
        <taxon>Insecta</taxon>
        <taxon>Pterygota</taxon>
        <taxon>Neoptera</taxon>
        <taxon>Endopterygota</taxon>
        <taxon>Diptera</taxon>
        <taxon>Nematocera</taxon>
        <taxon>Chironomoidea</taxon>
        <taxon>Chironomidae</taxon>
        <taxon>Chironominae</taxon>
        <taxon>Polypedilum</taxon>
        <taxon>Polypedilum</taxon>
    </lineage>
</organism>
<dbReference type="AlphaFoldDB" id="A0A9J6BUY5"/>
<dbReference type="EMBL" id="JADBJN010000003">
    <property type="protein sequence ID" value="KAG5673530.1"/>
    <property type="molecule type" value="Genomic_DNA"/>
</dbReference>
<keyword evidence="1" id="KW-0732">Signal</keyword>
<gene>
    <name evidence="2" type="ORF">PVAND_003571</name>
</gene>
<feature type="chain" id="PRO_5039919505" evidence="1">
    <location>
        <begin position="26"/>
        <end position="193"/>
    </location>
</feature>
<dbReference type="Proteomes" id="UP001107558">
    <property type="component" value="Chromosome 3"/>
</dbReference>
<comment type="caution">
    <text evidence="2">The sequence shown here is derived from an EMBL/GenBank/DDBJ whole genome shotgun (WGS) entry which is preliminary data.</text>
</comment>
<evidence type="ECO:0000313" key="3">
    <source>
        <dbReference type="Proteomes" id="UP001107558"/>
    </source>
</evidence>
<dbReference type="GO" id="GO:0005184">
    <property type="term" value="F:neuropeptide hormone activity"/>
    <property type="evidence" value="ECO:0007669"/>
    <property type="project" value="InterPro"/>
</dbReference>
<reference evidence="2" key="1">
    <citation type="submission" date="2021-03" db="EMBL/GenBank/DDBJ databases">
        <title>Chromosome level genome of the anhydrobiotic midge Polypedilum vanderplanki.</title>
        <authorList>
            <person name="Yoshida Y."/>
            <person name="Kikawada T."/>
            <person name="Gusev O."/>
        </authorList>
    </citation>
    <scope>NUCLEOTIDE SEQUENCE</scope>
    <source>
        <strain evidence="2">NIAS01</strain>
        <tissue evidence="2">Whole body or cell culture</tissue>
    </source>
</reference>
<protein>
    <submittedName>
        <fullName evidence="2">Uncharacterized protein</fullName>
    </submittedName>
</protein>
<dbReference type="OrthoDB" id="10067964at2759"/>
<dbReference type="Pfam" id="PF05953">
    <property type="entry name" value="Allatostatin"/>
    <property type="match status" value="5"/>
</dbReference>
<evidence type="ECO:0000313" key="2">
    <source>
        <dbReference type="EMBL" id="KAG5673530.1"/>
    </source>
</evidence>
<evidence type="ECO:0000256" key="1">
    <source>
        <dbReference type="SAM" id="SignalP"/>
    </source>
</evidence>
<dbReference type="InterPro" id="IPR010276">
    <property type="entry name" value="Allatostatin"/>
</dbReference>
<feature type="signal peptide" evidence="1">
    <location>
        <begin position="1"/>
        <end position="25"/>
    </location>
</feature>
<accession>A0A9J6BUY5</accession>
<keyword evidence="3" id="KW-1185">Reference proteome</keyword>
<sequence length="193" mass="22242">MYLDRSMKKIQCYVILLTLTSAVLCDSSSSTSSDKSSSSSMVLPIDNAQRVERSPKYDFGLGKRRYIITTGGPGKKRLPHYNFGLGKRSNPYAYQFGLGKRAENDEFSNYEDDSDFYSNVNNNYDKADLNLENWNDGGYMDNKNDIDVLDYGNYGYPREYKRSRQYSFGLGKRKYSDELDKRLPNRYNFGLGK</sequence>
<name>A0A9J6BUY5_POLVA</name>